<dbReference type="EnsemblPlants" id="AES73481">
    <property type="protein sequence ID" value="AES73481"/>
    <property type="gene ID" value="MTR_3g105310"/>
</dbReference>
<accession>G7J940</accession>
<feature type="transmembrane region" description="Helical" evidence="1">
    <location>
        <begin position="20"/>
        <end position="40"/>
    </location>
</feature>
<name>G7J940_MEDTR</name>
<keyword evidence="1" id="KW-1133">Transmembrane helix</keyword>
<evidence type="ECO:0000313" key="2">
    <source>
        <dbReference type="EMBL" id="AES73481.1"/>
    </source>
</evidence>
<dbReference type="Proteomes" id="UP000002051">
    <property type="component" value="Chromosome 3"/>
</dbReference>
<dbReference type="HOGENOM" id="CLU_2458178_0_0_1"/>
<evidence type="ECO:0000313" key="3">
    <source>
        <dbReference type="EnsemblPlants" id="AES73481"/>
    </source>
</evidence>
<gene>
    <name evidence="2" type="ordered locus">MTR_3g105310</name>
</gene>
<sequence length="89" mass="10000">MGLNVGILNFDGWHLLISSFYGNFVPCFFFLILLASFGAIDQIALKLYFRLGHGGRTTNNNLKQKDGVQMVLKSTIFVTRNLRICADTI</sequence>
<reference evidence="3" key="3">
    <citation type="submission" date="2015-04" db="UniProtKB">
        <authorList>
            <consortium name="EnsemblPlants"/>
        </authorList>
    </citation>
    <scope>IDENTIFICATION</scope>
    <source>
        <strain evidence="3">cv. Jemalong A17</strain>
    </source>
</reference>
<evidence type="ECO:0000256" key="1">
    <source>
        <dbReference type="SAM" id="Phobius"/>
    </source>
</evidence>
<keyword evidence="4" id="KW-1185">Reference proteome</keyword>
<evidence type="ECO:0000313" key="4">
    <source>
        <dbReference type="Proteomes" id="UP000002051"/>
    </source>
</evidence>
<dbReference type="EMBL" id="CM001219">
    <property type="protein sequence ID" value="AES73481.1"/>
    <property type="molecule type" value="Genomic_DNA"/>
</dbReference>
<protein>
    <submittedName>
        <fullName evidence="2">Transmembrane protein, putative</fullName>
    </submittedName>
</protein>
<reference evidence="2 4" key="1">
    <citation type="journal article" date="2011" name="Nature">
        <title>The Medicago genome provides insight into the evolution of rhizobial symbioses.</title>
        <authorList>
            <person name="Young N.D."/>
            <person name="Debelle F."/>
            <person name="Oldroyd G.E."/>
            <person name="Geurts R."/>
            <person name="Cannon S.B."/>
            <person name="Udvardi M.K."/>
            <person name="Benedito V.A."/>
            <person name="Mayer K.F."/>
            <person name="Gouzy J."/>
            <person name="Schoof H."/>
            <person name="Van de Peer Y."/>
            <person name="Proost S."/>
            <person name="Cook D.R."/>
            <person name="Meyers B.C."/>
            <person name="Spannagl M."/>
            <person name="Cheung F."/>
            <person name="De Mita S."/>
            <person name="Krishnakumar V."/>
            <person name="Gundlach H."/>
            <person name="Zhou S."/>
            <person name="Mudge J."/>
            <person name="Bharti A.K."/>
            <person name="Murray J.D."/>
            <person name="Naoumkina M.A."/>
            <person name="Rosen B."/>
            <person name="Silverstein K.A."/>
            <person name="Tang H."/>
            <person name="Rombauts S."/>
            <person name="Zhao P.X."/>
            <person name="Zhou P."/>
            <person name="Barbe V."/>
            <person name="Bardou P."/>
            <person name="Bechner M."/>
            <person name="Bellec A."/>
            <person name="Berger A."/>
            <person name="Berges H."/>
            <person name="Bidwell S."/>
            <person name="Bisseling T."/>
            <person name="Choisne N."/>
            <person name="Couloux A."/>
            <person name="Denny R."/>
            <person name="Deshpande S."/>
            <person name="Dai X."/>
            <person name="Doyle J.J."/>
            <person name="Dudez A.M."/>
            <person name="Farmer A.D."/>
            <person name="Fouteau S."/>
            <person name="Franken C."/>
            <person name="Gibelin C."/>
            <person name="Gish J."/>
            <person name="Goldstein S."/>
            <person name="Gonzalez A.J."/>
            <person name="Green P.J."/>
            <person name="Hallab A."/>
            <person name="Hartog M."/>
            <person name="Hua A."/>
            <person name="Humphray S.J."/>
            <person name="Jeong D.H."/>
            <person name="Jing Y."/>
            <person name="Jocker A."/>
            <person name="Kenton S.M."/>
            <person name="Kim D.J."/>
            <person name="Klee K."/>
            <person name="Lai H."/>
            <person name="Lang C."/>
            <person name="Lin S."/>
            <person name="Macmil S.L."/>
            <person name="Magdelenat G."/>
            <person name="Matthews L."/>
            <person name="McCorrison J."/>
            <person name="Monaghan E.L."/>
            <person name="Mun J.H."/>
            <person name="Najar F.Z."/>
            <person name="Nicholson C."/>
            <person name="Noirot C."/>
            <person name="O'Bleness M."/>
            <person name="Paule C.R."/>
            <person name="Poulain J."/>
            <person name="Prion F."/>
            <person name="Qin B."/>
            <person name="Qu C."/>
            <person name="Retzel E.F."/>
            <person name="Riddle C."/>
            <person name="Sallet E."/>
            <person name="Samain S."/>
            <person name="Samson N."/>
            <person name="Sanders I."/>
            <person name="Saurat O."/>
            <person name="Scarpelli C."/>
            <person name="Schiex T."/>
            <person name="Segurens B."/>
            <person name="Severin A.J."/>
            <person name="Sherrier D.J."/>
            <person name="Shi R."/>
            <person name="Sims S."/>
            <person name="Singer S.R."/>
            <person name="Sinharoy S."/>
            <person name="Sterck L."/>
            <person name="Viollet A."/>
            <person name="Wang B.B."/>
            <person name="Wang K."/>
            <person name="Wang M."/>
            <person name="Wang X."/>
            <person name="Warfsmann J."/>
            <person name="Weissenbach J."/>
            <person name="White D.D."/>
            <person name="White J.D."/>
            <person name="Wiley G.B."/>
            <person name="Wincker P."/>
            <person name="Xing Y."/>
            <person name="Yang L."/>
            <person name="Yao Z."/>
            <person name="Ying F."/>
            <person name="Zhai J."/>
            <person name="Zhou L."/>
            <person name="Zuber A."/>
            <person name="Denarie J."/>
            <person name="Dixon R.A."/>
            <person name="May G.D."/>
            <person name="Schwartz D.C."/>
            <person name="Rogers J."/>
            <person name="Quetier F."/>
            <person name="Town C.D."/>
            <person name="Roe B.A."/>
        </authorList>
    </citation>
    <scope>NUCLEOTIDE SEQUENCE [LARGE SCALE GENOMIC DNA]</scope>
    <source>
        <strain evidence="2">A17</strain>
        <strain evidence="3 4">cv. Jemalong A17</strain>
    </source>
</reference>
<keyword evidence="1" id="KW-0472">Membrane</keyword>
<dbReference type="AlphaFoldDB" id="G7J940"/>
<reference evidence="2 4" key="2">
    <citation type="journal article" date="2014" name="BMC Genomics">
        <title>An improved genome release (version Mt4.0) for the model legume Medicago truncatula.</title>
        <authorList>
            <person name="Tang H."/>
            <person name="Krishnakumar V."/>
            <person name="Bidwell S."/>
            <person name="Rosen B."/>
            <person name="Chan A."/>
            <person name="Zhou S."/>
            <person name="Gentzbittel L."/>
            <person name="Childs K.L."/>
            <person name="Yandell M."/>
            <person name="Gundlach H."/>
            <person name="Mayer K.F."/>
            <person name="Schwartz D.C."/>
            <person name="Town C.D."/>
        </authorList>
    </citation>
    <scope>GENOME REANNOTATION</scope>
    <source>
        <strain evidence="3 4">cv. Jemalong A17</strain>
    </source>
</reference>
<proteinExistence type="predicted"/>
<organism evidence="2 4">
    <name type="scientific">Medicago truncatula</name>
    <name type="common">Barrel medic</name>
    <name type="synonym">Medicago tribuloides</name>
    <dbReference type="NCBI Taxonomy" id="3880"/>
    <lineage>
        <taxon>Eukaryota</taxon>
        <taxon>Viridiplantae</taxon>
        <taxon>Streptophyta</taxon>
        <taxon>Embryophyta</taxon>
        <taxon>Tracheophyta</taxon>
        <taxon>Spermatophyta</taxon>
        <taxon>Magnoliopsida</taxon>
        <taxon>eudicotyledons</taxon>
        <taxon>Gunneridae</taxon>
        <taxon>Pentapetalae</taxon>
        <taxon>rosids</taxon>
        <taxon>fabids</taxon>
        <taxon>Fabales</taxon>
        <taxon>Fabaceae</taxon>
        <taxon>Papilionoideae</taxon>
        <taxon>50 kb inversion clade</taxon>
        <taxon>NPAAA clade</taxon>
        <taxon>Hologalegina</taxon>
        <taxon>IRL clade</taxon>
        <taxon>Trifolieae</taxon>
        <taxon>Medicago</taxon>
    </lineage>
</organism>
<dbReference type="PaxDb" id="3880-AES73481"/>
<keyword evidence="1 2" id="KW-0812">Transmembrane</keyword>